<name>A0A1H6YCY0_9GAMM</name>
<dbReference type="Pfam" id="PF00296">
    <property type="entry name" value="Bac_luciferase"/>
    <property type="match status" value="1"/>
</dbReference>
<dbReference type="GO" id="GO:0008726">
    <property type="term" value="F:alkanesulfonate monooxygenase activity"/>
    <property type="evidence" value="ECO:0007669"/>
    <property type="project" value="TreeGrafter"/>
</dbReference>
<gene>
    <name evidence="6" type="ORF">SAMN04244579_04178</name>
</gene>
<evidence type="ECO:0000256" key="3">
    <source>
        <dbReference type="ARBA" id="ARBA00023002"/>
    </source>
</evidence>
<dbReference type="PANTHER" id="PTHR42847">
    <property type="entry name" value="ALKANESULFONATE MONOOXYGENASE"/>
    <property type="match status" value="1"/>
</dbReference>
<proteinExistence type="predicted"/>
<evidence type="ECO:0000256" key="4">
    <source>
        <dbReference type="ARBA" id="ARBA00023033"/>
    </source>
</evidence>
<evidence type="ECO:0000256" key="1">
    <source>
        <dbReference type="ARBA" id="ARBA00022630"/>
    </source>
</evidence>
<reference evidence="6 7" key="1">
    <citation type="submission" date="2016-10" db="EMBL/GenBank/DDBJ databases">
        <authorList>
            <person name="de Groot N.N."/>
        </authorList>
    </citation>
    <scope>NUCLEOTIDE SEQUENCE [LARGE SCALE GENOMIC DNA]</scope>
    <source>
        <strain evidence="6 7">DSM 1041</strain>
    </source>
</reference>
<keyword evidence="2" id="KW-0288">FMN</keyword>
<protein>
    <submittedName>
        <fullName evidence="6">Alkanesulfonate monooxygenase</fullName>
    </submittedName>
</protein>
<dbReference type="RefSeq" id="WP_090902642.1">
    <property type="nucleotide sequence ID" value="NZ_FNYO01000088.1"/>
</dbReference>
<keyword evidence="1" id="KW-0285">Flavoprotein</keyword>
<organism evidence="6 7">
    <name type="scientific">Azotobacter beijerinckii</name>
    <dbReference type="NCBI Taxonomy" id="170623"/>
    <lineage>
        <taxon>Bacteria</taxon>
        <taxon>Pseudomonadati</taxon>
        <taxon>Pseudomonadota</taxon>
        <taxon>Gammaproteobacteria</taxon>
        <taxon>Pseudomonadales</taxon>
        <taxon>Pseudomonadaceae</taxon>
        <taxon>Azotobacter</taxon>
    </lineage>
</organism>
<dbReference type="PANTHER" id="PTHR42847:SF9">
    <property type="entry name" value="BLL6451 PROTEIN"/>
    <property type="match status" value="1"/>
</dbReference>
<feature type="domain" description="Luciferase-like" evidence="5">
    <location>
        <begin position="25"/>
        <end position="329"/>
    </location>
</feature>
<accession>A0A1H6YCY0</accession>
<dbReference type="InterPro" id="IPR050172">
    <property type="entry name" value="SsuD_RutA_monooxygenase"/>
</dbReference>
<dbReference type="STRING" id="170623.SAMN04244579_04178"/>
<keyword evidence="3" id="KW-0560">Oxidoreductase</keyword>
<dbReference type="AlphaFoldDB" id="A0A1H6YCY0"/>
<dbReference type="InterPro" id="IPR036661">
    <property type="entry name" value="Luciferase-like_sf"/>
</dbReference>
<dbReference type="CDD" id="cd01094">
    <property type="entry name" value="Alkanesulfonate_monoxygenase"/>
    <property type="match status" value="1"/>
</dbReference>
<evidence type="ECO:0000313" key="6">
    <source>
        <dbReference type="EMBL" id="SEJ39099.1"/>
    </source>
</evidence>
<dbReference type="Gene3D" id="3.20.20.30">
    <property type="entry name" value="Luciferase-like domain"/>
    <property type="match status" value="1"/>
</dbReference>
<sequence>MSLEFIGFIGPQEASEALAARGPQVDREFIKAFAQAQEYGGFDKALLAVNTSAPDSLVLASYAAAHTERLGLLVAHRPGFQAPTFAARQFATLDQLSNGRAAINVITGGDSGDLQRDGELLADKDERYRRTDEYLDVFKKTWTSTEPFDHQGKYYQITDNLTQVKPVQKSHLPIFFSGASDAAVEVAAKHADVYMMWGEPVENIRERIAQVRKAAAKYGRDKHIRFSLSLRPILGATEEEAWARSRRILESATRLVDQQGGWRRFKEGGKSNVGAERLVDFSRQKPVHDKRLWTEIAALTGAAGNSTSLVGTPDQVAEAALEYYDVGVTTFLFRGFDPLRDAVEYGQELLPRIRNLVNNRSAAPKSLAS</sequence>
<dbReference type="InterPro" id="IPR011251">
    <property type="entry name" value="Luciferase-like_dom"/>
</dbReference>
<dbReference type="GO" id="GO:0046306">
    <property type="term" value="P:alkanesulfonate catabolic process"/>
    <property type="evidence" value="ECO:0007669"/>
    <property type="project" value="TreeGrafter"/>
</dbReference>
<evidence type="ECO:0000259" key="5">
    <source>
        <dbReference type="Pfam" id="PF00296"/>
    </source>
</evidence>
<dbReference type="SUPFAM" id="SSF51679">
    <property type="entry name" value="Bacterial luciferase-like"/>
    <property type="match status" value="1"/>
</dbReference>
<dbReference type="Proteomes" id="UP000199005">
    <property type="component" value="Unassembled WGS sequence"/>
</dbReference>
<keyword evidence="4 6" id="KW-0503">Monooxygenase</keyword>
<dbReference type="EMBL" id="FNYO01000088">
    <property type="protein sequence ID" value="SEJ39099.1"/>
    <property type="molecule type" value="Genomic_DNA"/>
</dbReference>
<evidence type="ECO:0000256" key="2">
    <source>
        <dbReference type="ARBA" id="ARBA00022643"/>
    </source>
</evidence>
<evidence type="ECO:0000313" key="7">
    <source>
        <dbReference type="Proteomes" id="UP000199005"/>
    </source>
</evidence>